<dbReference type="AlphaFoldDB" id="A0A542YI32"/>
<dbReference type="Proteomes" id="UP000317998">
    <property type="component" value="Unassembled WGS sequence"/>
</dbReference>
<dbReference type="InterPro" id="IPR001509">
    <property type="entry name" value="Epimerase_deHydtase"/>
</dbReference>
<reference evidence="2 3" key="1">
    <citation type="submission" date="2019-06" db="EMBL/GenBank/DDBJ databases">
        <title>Sequencing the genomes of 1000 actinobacteria strains.</title>
        <authorList>
            <person name="Klenk H.-P."/>
        </authorList>
    </citation>
    <scope>NUCLEOTIDE SEQUENCE [LARGE SCALE GENOMIC DNA]</scope>
    <source>
        <strain evidence="2 3">DSM 26477</strain>
    </source>
</reference>
<feature type="domain" description="NAD-dependent epimerase/dehydratase" evidence="1">
    <location>
        <begin position="88"/>
        <end position="214"/>
    </location>
</feature>
<evidence type="ECO:0000313" key="3">
    <source>
        <dbReference type="Proteomes" id="UP000317998"/>
    </source>
</evidence>
<gene>
    <name evidence="2" type="ORF">FB562_0830</name>
</gene>
<comment type="caution">
    <text evidence="2">The sequence shown here is derived from an EMBL/GenBank/DDBJ whole genome shotgun (WGS) entry which is preliminary data.</text>
</comment>
<proteinExistence type="predicted"/>
<dbReference type="PANTHER" id="PTHR43245:SF13">
    <property type="entry name" value="UDP-D-APIOSE_UDP-D-XYLOSE SYNTHASE 2"/>
    <property type="match status" value="1"/>
</dbReference>
<accession>A0A542YI32</accession>
<dbReference type="RefSeq" id="WP_141879977.1">
    <property type="nucleotide sequence ID" value="NZ_VFOM01000001.1"/>
</dbReference>
<dbReference type="PANTHER" id="PTHR43245">
    <property type="entry name" value="BIFUNCTIONAL POLYMYXIN RESISTANCE PROTEIN ARNA"/>
    <property type="match status" value="1"/>
</dbReference>
<keyword evidence="3" id="KW-1185">Reference proteome</keyword>
<dbReference type="EMBL" id="VFOM01000001">
    <property type="protein sequence ID" value="TQL47760.1"/>
    <property type="molecule type" value="Genomic_DNA"/>
</dbReference>
<dbReference type="SUPFAM" id="SSF51735">
    <property type="entry name" value="NAD(P)-binding Rossmann-fold domains"/>
    <property type="match status" value="1"/>
</dbReference>
<evidence type="ECO:0000259" key="1">
    <source>
        <dbReference type="Pfam" id="PF01370"/>
    </source>
</evidence>
<protein>
    <submittedName>
        <fullName evidence="2">Nucleoside-diphosphate-sugar epimerase</fullName>
    </submittedName>
</protein>
<dbReference type="InterPro" id="IPR036291">
    <property type="entry name" value="NAD(P)-bd_dom_sf"/>
</dbReference>
<dbReference type="InterPro" id="IPR050177">
    <property type="entry name" value="Lipid_A_modif_metabolic_enz"/>
</dbReference>
<sequence>MRLLVLGGGDFVGRAVVEDGLARGWEVTVVNRGLSEVTPGARMLRADRRSPGSAELRDVLGSARWDVAVDTWSWEPRAVRESAGLLADRVERYVYISTRSVYEWPTPAAADESAALVAPGSDDSADDYARAKRGAELAVIEAFGDRAILARAGLILGPRENIGRLPWWLSRIARGGAVLAPGEPDAGVQYVDARDLAAWCLDAAAAGEGGAFNIVSPEGAATMGELLRACVEATGSDATLRWVDAETVLAAGIEPWMELPVWIPPGEDHDTMHRADVSRAVTAGLSIRPLSETVSDTWRWLQSRGGTAPQRVDRRAVGLDPEKEAAVLAGLPAV</sequence>
<dbReference type="OrthoDB" id="7941246at2"/>
<dbReference type="Pfam" id="PF01370">
    <property type="entry name" value="Epimerase"/>
    <property type="match status" value="1"/>
</dbReference>
<name>A0A542YI32_9MICO</name>
<organism evidence="2 3">
    <name type="scientific">Homoserinimonas aerilata</name>
    <dbReference type="NCBI Taxonomy" id="1162970"/>
    <lineage>
        <taxon>Bacteria</taxon>
        <taxon>Bacillati</taxon>
        <taxon>Actinomycetota</taxon>
        <taxon>Actinomycetes</taxon>
        <taxon>Micrococcales</taxon>
        <taxon>Microbacteriaceae</taxon>
        <taxon>Homoserinimonas</taxon>
    </lineage>
</organism>
<dbReference type="Gene3D" id="3.40.50.720">
    <property type="entry name" value="NAD(P)-binding Rossmann-like Domain"/>
    <property type="match status" value="1"/>
</dbReference>
<evidence type="ECO:0000313" key="2">
    <source>
        <dbReference type="EMBL" id="TQL47760.1"/>
    </source>
</evidence>